<dbReference type="GO" id="GO:0005737">
    <property type="term" value="C:cytoplasm"/>
    <property type="evidence" value="ECO:0007669"/>
    <property type="project" value="UniProtKB-SubCell"/>
</dbReference>
<keyword evidence="3" id="KW-0963">Cytoplasm</keyword>
<dbReference type="Pfam" id="PF00076">
    <property type="entry name" value="RRM_1"/>
    <property type="match status" value="1"/>
</dbReference>
<accession>A8Q9E8</accession>
<gene>
    <name evidence="9" type="ORF">MGL_3468</name>
</gene>
<dbReference type="InterPro" id="IPR033744">
    <property type="entry name" value="RRM_RBM8"/>
</dbReference>
<dbReference type="InterPro" id="IPR000504">
    <property type="entry name" value="RRM_dom"/>
</dbReference>
<dbReference type="InParanoid" id="A8Q9E8"/>
<dbReference type="OrthoDB" id="15688at2759"/>
<evidence type="ECO:0000313" key="10">
    <source>
        <dbReference type="Proteomes" id="UP000008837"/>
    </source>
</evidence>
<evidence type="ECO:0000256" key="4">
    <source>
        <dbReference type="ARBA" id="ARBA00022884"/>
    </source>
</evidence>
<dbReference type="STRING" id="425265.A8Q9E8"/>
<dbReference type="RefSeq" id="XP_001729433.1">
    <property type="nucleotide sequence ID" value="XM_001729381.1"/>
</dbReference>
<dbReference type="PANTHER" id="PTHR45894">
    <property type="entry name" value="RNA-BINDING PROTEIN 8A"/>
    <property type="match status" value="1"/>
</dbReference>
<comment type="caution">
    <text evidence="9">The sequence shown here is derived from an EMBL/GenBank/DDBJ whole genome shotgun (WGS) entry which is preliminary data.</text>
</comment>
<keyword evidence="4 6" id="KW-0694">RNA-binding</keyword>
<dbReference type="CDD" id="cd12324">
    <property type="entry name" value="RRM_RBM8"/>
    <property type="match status" value="1"/>
</dbReference>
<keyword evidence="5" id="KW-0539">Nucleus</keyword>
<evidence type="ECO:0000256" key="6">
    <source>
        <dbReference type="PROSITE-ProRule" id="PRU00176"/>
    </source>
</evidence>
<feature type="region of interest" description="Disordered" evidence="7">
    <location>
        <begin position="162"/>
        <end position="188"/>
    </location>
</feature>
<dbReference type="KEGG" id="mgl:MGL_3468"/>
<dbReference type="GeneID" id="5853740"/>
<dbReference type="FunCoup" id="A8Q9E8">
    <property type="interactions" value="689"/>
</dbReference>
<feature type="domain" description="RRM" evidence="8">
    <location>
        <begin position="82"/>
        <end position="161"/>
    </location>
</feature>
<dbReference type="Proteomes" id="UP000008837">
    <property type="component" value="Unassembled WGS sequence"/>
</dbReference>
<dbReference type="InterPro" id="IPR035979">
    <property type="entry name" value="RBD_domain_sf"/>
</dbReference>
<dbReference type="GO" id="GO:0005634">
    <property type="term" value="C:nucleus"/>
    <property type="evidence" value="ECO:0007669"/>
    <property type="project" value="UniProtKB-SubCell"/>
</dbReference>
<comment type="subcellular location">
    <subcellularLocation>
        <location evidence="2">Cytoplasm</location>
    </subcellularLocation>
    <subcellularLocation>
        <location evidence="1">Nucleus</location>
    </subcellularLocation>
</comment>
<dbReference type="SUPFAM" id="SSF54928">
    <property type="entry name" value="RNA-binding domain, RBD"/>
    <property type="match status" value="1"/>
</dbReference>
<protein>
    <recommendedName>
        <fullName evidence="8">RRM domain-containing protein</fullName>
    </recommendedName>
</protein>
<evidence type="ECO:0000256" key="7">
    <source>
        <dbReference type="SAM" id="MobiDB-lite"/>
    </source>
</evidence>
<dbReference type="InterPro" id="IPR012677">
    <property type="entry name" value="Nucleotide-bd_a/b_plait_sf"/>
</dbReference>
<proteinExistence type="predicted"/>
<dbReference type="VEuPathDB" id="FungiDB:MGL_3468"/>
<sequence length="188" mass="21519">MEDDRMEFDHGAYMVWASSTDIKDARIRRRGRGFGANDSSEPDGVKSQGFEQLDVEMDKVDDDDGVKERFNETKAVRSMEGWVLVVTNIHEEALEEDVMDLFMEYGKVQDLHLNLDRRTGFVKGYALIQYKTQQEAENAIDACKRGLTLLEQPLDADYAFVQPPKQPPHARGGSRRPARERSLSPMRH</sequence>
<evidence type="ECO:0000256" key="3">
    <source>
        <dbReference type="ARBA" id="ARBA00022490"/>
    </source>
</evidence>
<reference evidence="9 10" key="1">
    <citation type="journal article" date="2007" name="Proc. Natl. Acad. Sci. U.S.A.">
        <title>Dandruff-associated Malassezia genomes reveal convergent and divergent virulence traits shared with plant and human fungal pathogens.</title>
        <authorList>
            <person name="Xu J."/>
            <person name="Saunders C.W."/>
            <person name="Hu P."/>
            <person name="Grant R.A."/>
            <person name="Boekhout T."/>
            <person name="Kuramae E.E."/>
            <person name="Kronstad J.W."/>
            <person name="Deangelis Y.M."/>
            <person name="Reeder N.L."/>
            <person name="Johnstone K.R."/>
            <person name="Leland M."/>
            <person name="Fieno A.M."/>
            <person name="Begley W.M."/>
            <person name="Sun Y."/>
            <person name="Lacey M.P."/>
            <person name="Chaudhary T."/>
            <person name="Keough T."/>
            <person name="Chu L."/>
            <person name="Sears R."/>
            <person name="Yuan B."/>
            <person name="Dawson T.L.Jr."/>
        </authorList>
    </citation>
    <scope>NUCLEOTIDE SEQUENCE [LARGE SCALE GENOMIC DNA]</scope>
    <source>
        <strain evidence="10">ATCC MYA-4612 / CBS 7966</strain>
    </source>
</reference>
<dbReference type="Gene3D" id="3.30.70.330">
    <property type="match status" value="1"/>
</dbReference>
<evidence type="ECO:0000256" key="2">
    <source>
        <dbReference type="ARBA" id="ARBA00004496"/>
    </source>
</evidence>
<evidence type="ECO:0000259" key="8">
    <source>
        <dbReference type="PROSITE" id="PS50102"/>
    </source>
</evidence>
<dbReference type="GO" id="GO:0006396">
    <property type="term" value="P:RNA processing"/>
    <property type="evidence" value="ECO:0007669"/>
    <property type="project" value="InterPro"/>
</dbReference>
<organism evidence="9 10">
    <name type="scientific">Malassezia globosa (strain ATCC MYA-4612 / CBS 7966)</name>
    <name type="common">Dandruff-associated fungus</name>
    <dbReference type="NCBI Taxonomy" id="425265"/>
    <lineage>
        <taxon>Eukaryota</taxon>
        <taxon>Fungi</taxon>
        <taxon>Dikarya</taxon>
        <taxon>Basidiomycota</taxon>
        <taxon>Ustilaginomycotina</taxon>
        <taxon>Malasseziomycetes</taxon>
        <taxon>Malasseziales</taxon>
        <taxon>Malasseziaceae</taxon>
        <taxon>Malassezia</taxon>
    </lineage>
</organism>
<dbReference type="EMBL" id="AAYY01000013">
    <property type="protein sequence ID" value="EDP42219.1"/>
    <property type="molecule type" value="Genomic_DNA"/>
</dbReference>
<keyword evidence="10" id="KW-1185">Reference proteome</keyword>
<evidence type="ECO:0000256" key="5">
    <source>
        <dbReference type="ARBA" id="ARBA00023242"/>
    </source>
</evidence>
<dbReference type="GO" id="GO:0003729">
    <property type="term" value="F:mRNA binding"/>
    <property type="evidence" value="ECO:0007669"/>
    <property type="project" value="InterPro"/>
</dbReference>
<dbReference type="OMA" id="QINETIM"/>
<dbReference type="AlphaFoldDB" id="A8Q9E8"/>
<dbReference type="SMART" id="SM00360">
    <property type="entry name" value="RRM"/>
    <property type="match status" value="1"/>
</dbReference>
<name>A8Q9E8_MALGO</name>
<evidence type="ECO:0000256" key="1">
    <source>
        <dbReference type="ARBA" id="ARBA00004123"/>
    </source>
</evidence>
<dbReference type="PROSITE" id="PS50102">
    <property type="entry name" value="RRM"/>
    <property type="match status" value="1"/>
</dbReference>
<evidence type="ECO:0000313" key="9">
    <source>
        <dbReference type="EMBL" id="EDP42219.1"/>
    </source>
</evidence>
<dbReference type="InterPro" id="IPR008111">
    <property type="entry name" value="RNA-bd_8"/>
</dbReference>